<keyword evidence="2 5" id="KW-0547">Nucleotide-binding</keyword>
<dbReference type="Gene3D" id="1.25.40.10">
    <property type="entry name" value="Tetratricopeptide repeat domain"/>
    <property type="match status" value="2"/>
</dbReference>
<dbReference type="Proteomes" id="UP000233398">
    <property type="component" value="Unassembled WGS sequence"/>
</dbReference>
<reference evidence="8 9" key="1">
    <citation type="submission" date="2017-11" db="EMBL/GenBank/DDBJ databases">
        <title>Rhodohalobacter 15182 sp. nov., isolated from a salt lake.</title>
        <authorList>
            <person name="Han S."/>
        </authorList>
    </citation>
    <scope>NUCLEOTIDE SEQUENCE [LARGE SCALE GENOMIC DNA]</scope>
    <source>
        <strain evidence="8 9">15182</strain>
    </source>
</reference>
<dbReference type="AlphaFoldDB" id="A0A2N0VHW9"/>
<keyword evidence="9" id="KW-1185">Reference proteome</keyword>
<keyword evidence="6" id="KW-0472">Membrane</keyword>
<dbReference type="GO" id="GO:0005524">
    <property type="term" value="F:ATP binding"/>
    <property type="evidence" value="ECO:0007669"/>
    <property type="project" value="UniProtKB-UniRule"/>
</dbReference>
<dbReference type="PROSITE" id="PS50011">
    <property type="entry name" value="PROTEIN_KINASE_DOM"/>
    <property type="match status" value="1"/>
</dbReference>
<evidence type="ECO:0000256" key="4">
    <source>
        <dbReference type="ARBA" id="ARBA00022840"/>
    </source>
</evidence>
<evidence type="ECO:0000256" key="6">
    <source>
        <dbReference type="SAM" id="Phobius"/>
    </source>
</evidence>
<evidence type="ECO:0000313" key="8">
    <source>
        <dbReference type="EMBL" id="PKD43782.1"/>
    </source>
</evidence>
<dbReference type="InterPro" id="IPR019734">
    <property type="entry name" value="TPR_rpt"/>
</dbReference>
<keyword evidence="1" id="KW-0808">Transferase</keyword>
<sequence length="951" mass="107072">MSLDWEKVESIVDRAISLPIEEREAFIKKECETSAELLNEVRSMLESIQHSEGWMDEPDLLKEQFLTDIKNEKNDFLDESAVGSVVDKYKLIDIIGRGGMGTVYLAERHDDSYKNRVAIKILRRGLDSEDMLSRFRIEQQILAQLNHPNITHILDAGVTENGRPYYVMEYVEGSPITQYCKDHNLSTNERMELFLQICNALTFAHQKLVIHRDLKPANILVTKNGIVKLLDFGIAKILSDDFMGEKSPDITKKHEPIFTITYASPEQIAGKRIGTASDIYTLSIVLFQLLTGDHPYAASGIEPHEIRTELENTAIKSPRSVVRKSEKPEVPIQQLRDEIDDIVLKGLHYEPELRYSSIEEFSRDIQNYLSNRPVSAKKPSKSYRFKKFVQRNRNLVVLGTAASILLIFSFTATLWQANQTRIEAERALAASERVVAVKDFLISMITAGNPWANPEQPLTARDLIDQGAFAAENELNDKPDLAAELFGVIGASYQGMREDALAEEYLTKAMELINQGVDLDPLVEADIKAKYSGSMLRAGRPDEAESVSNRALESIQNLEGRDITLMESELLYMLANAFSLKGNTPKAIETVRQSAELTCNRPEQYTLQCIDYLTALKNLEEWGGNYEAGLEAAERAYDLAREYESSLSNQMKLAVVGTYGNALSYNAQANEAIPLLEQNAELAKNQHGDQSYRYARALYDLSTAYEFSGRTVDALLVAEQVLEIQAVNQMGNPMNSYWLYRAFRMAIDLQQPEYAQKIYDQFFHTLPNQMTTHYVDGFQLENLRLNILQNSDSQSLREEVFRLYDSFKEKKSAHTATAALVAAEQAIQNGNSEAAEQYVSEYESAEISTSKSDVRPAQSLLIKSTISLQREELDQAKVNSQEAIRLLRDIGHEESPYIAQANQLLGEINCRSGDNASARDHLNSSKSYWERVTGIGSGFTTPSGSTENCNM</sequence>
<dbReference type="InterPro" id="IPR017441">
    <property type="entry name" value="Protein_kinase_ATP_BS"/>
</dbReference>
<dbReference type="InterPro" id="IPR008271">
    <property type="entry name" value="Ser/Thr_kinase_AS"/>
</dbReference>
<dbReference type="PROSITE" id="PS00108">
    <property type="entry name" value="PROTEIN_KINASE_ST"/>
    <property type="match status" value="1"/>
</dbReference>
<dbReference type="Pfam" id="PF00069">
    <property type="entry name" value="Pkinase"/>
    <property type="match status" value="1"/>
</dbReference>
<dbReference type="InterPro" id="IPR011990">
    <property type="entry name" value="TPR-like_helical_dom_sf"/>
</dbReference>
<evidence type="ECO:0000256" key="1">
    <source>
        <dbReference type="ARBA" id="ARBA00022679"/>
    </source>
</evidence>
<dbReference type="InterPro" id="IPR000719">
    <property type="entry name" value="Prot_kinase_dom"/>
</dbReference>
<dbReference type="EMBL" id="PISP01000002">
    <property type="protein sequence ID" value="PKD43782.1"/>
    <property type="molecule type" value="Genomic_DNA"/>
</dbReference>
<comment type="caution">
    <text evidence="8">The sequence shown here is derived from an EMBL/GenBank/DDBJ whole genome shotgun (WGS) entry which is preliminary data.</text>
</comment>
<gene>
    <name evidence="8" type="ORF">CWD77_09490</name>
</gene>
<protein>
    <recommendedName>
        <fullName evidence="7">Protein kinase domain-containing protein</fullName>
    </recommendedName>
</protein>
<dbReference type="SMART" id="SM00220">
    <property type="entry name" value="S_TKc"/>
    <property type="match status" value="1"/>
</dbReference>
<feature type="domain" description="Protein kinase" evidence="7">
    <location>
        <begin position="89"/>
        <end position="369"/>
    </location>
</feature>
<dbReference type="SUPFAM" id="SSF56112">
    <property type="entry name" value="Protein kinase-like (PK-like)"/>
    <property type="match status" value="1"/>
</dbReference>
<evidence type="ECO:0000256" key="2">
    <source>
        <dbReference type="ARBA" id="ARBA00022741"/>
    </source>
</evidence>
<evidence type="ECO:0000259" key="7">
    <source>
        <dbReference type="PROSITE" id="PS50011"/>
    </source>
</evidence>
<dbReference type="PANTHER" id="PTHR43289">
    <property type="entry name" value="MITOGEN-ACTIVATED PROTEIN KINASE KINASE KINASE 20-RELATED"/>
    <property type="match status" value="1"/>
</dbReference>
<keyword evidence="4 5" id="KW-0067">ATP-binding</keyword>
<dbReference type="Pfam" id="PF13424">
    <property type="entry name" value="TPR_12"/>
    <property type="match status" value="1"/>
</dbReference>
<dbReference type="RefSeq" id="WP_101073321.1">
    <property type="nucleotide sequence ID" value="NZ_PISP01000002.1"/>
</dbReference>
<dbReference type="SMART" id="SM00028">
    <property type="entry name" value="TPR"/>
    <property type="match status" value="3"/>
</dbReference>
<feature type="binding site" evidence="5">
    <location>
        <position position="120"/>
    </location>
    <ligand>
        <name>ATP</name>
        <dbReference type="ChEBI" id="CHEBI:30616"/>
    </ligand>
</feature>
<dbReference type="OrthoDB" id="9813021at2"/>
<evidence type="ECO:0000256" key="5">
    <source>
        <dbReference type="PROSITE-ProRule" id="PRU10141"/>
    </source>
</evidence>
<dbReference type="PANTHER" id="PTHR43289:SF34">
    <property type="entry name" value="SERINE_THREONINE-PROTEIN KINASE YBDM-RELATED"/>
    <property type="match status" value="1"/>
</dbReference>
<evidence type="ECO:0000313" key="9">
    <source>
        <dbReference type="Proteomes" id="UP000233398"/>
    </source>
</evidence>
<dbReference type="GO" id="GO:0004674">
    <property type="term" value="F:protein serine/threonine kinase activity"/>
    <property type="evidence" value="ECO:0007669"/>
    <property type="project" value="TreeGrafter"/>
</dbReference>
<dbReference type="SUPFAM" id="SSF48452">
    <property type="entry name" value="TPR-like"/>
    <property type="match status" value="2"/>
</dbReference>
<dbReference type="CDD" id="cd14014">
    <property type="entry name" value="STKc_PknB_like"/>
    <property type="match status" value="1"/>
</dbReference>
<accession>A0A2N0VHW9</accession>
<dbReference type="PROSITE" id="PS00107">
    <property type="entry name" value="PROTEIN_KINASE_ATP"/>
    <property type="match status" value="1"/>
</dbReference>
<keyword evidence="6" id="KW-1133">Transmembrane helix</keyword>
<evidence type="ECO:0000256" key="3">
    <source>
        <dbReference type="ARBA" id="ARBA00022777"/>
    </source>
</evidence>
<dbReference type="Gene3D" id="3.30.200.20">
    <property type="entry name" value="Phosphorylase Kinase, domain 1"/>
    <property type="match status" value="1"/>
</dbReference>
<dbReference type="InterPro" id="IPR011009">
    <property type="entry name" value="Kinase-like_dom_sf"/>
</dbReference>
<keyword evidence="3" id="KW-0418">Kinase</keyword>
<dbReference type="Gene3D" id="1.10.510.10">
    <property type="entry name" value="Transferase(Phosphotransferase) domain 1"/>
    <property type="match status" value="1"/>
</dbReference>
<name>A0A2N0VHW9_9BACT</name>
<feature type="transmembrane region" description="Helical" evidence="6">
    <location>
        <begin position="395"/>
        <end position="415"/>
    </location>
</feature>
<organism evidence="8 9">
    <name type="scientific">Rhodohalobacter barkolensis</name>
    <dbReference type="NCBI Taxonomy" id="2053187"/>
    <lineage>
        <taxon>Bacteria</taxon>
        <taxon>Pseudomonadati</taxon>
        <taxon>Balneolota</taxon>
        <taxon>Balneolia</taxon>
        <taxon>Balneolales</taxon>
        <taxon>Balneolaceae</taxon>
        <taxon>Rhodohalobacter</taxon>
    </lineage>
</organism>
<keyword evidence="6" id="KW-0812">Transmembrane</keyword>
<proteinExistence type="predicted"/>